<dbReference type="AlphaFoldDB" id="A0A7X6DPR0"/>
<keyword evidence="3" id="KW-1185">Reference proteome</keyword>
<name>A0A7X6DPR0_9BACT</name>
<organism evidence="2 3">
    <name type="scientific">Candidatus Manganitrophus noduliformans</name>
    <dbReference type="NCBI Taxonomy" id="2606439"/>
    <lineage>
        <taxon>Bacteria</taxon>
        <taxon>Pseudomonadati</taxon>
        <taxon>Nitrospirota</taxon>
        <taxon>Nitrospiria</taxon>
        <taxon>Candidatus Troglogloeales</taxon>
        <taxon>Candidatus Manganitrophaceae</taxon>
        <taxon>Candidatus Manganitrophus</taxon>
    </lineage>
</organism>
<feature type="transmembrane region" description="Helical" evidence="1">
    <location>
        <begin position="6"/>
        <end position="24"/>
    </location>
</feature>
<dbReference type="RefSeq" id="WP_168059423.1">
    <property type="nucleotide sequence ID" value="NZ_VTOW01000002.1"/>
</dbReference>
<evidence type="ECO:0000256" key="1">
    <source>
        <dbReference type="SAM" id="Phobius"/>
    </source>
</evidence>
<keyword evidence="1" id="KW-1133">Transmembrane helix</keyword>
<gene>
    <name evidence="2" type="ORF">MNODULE_10100</name>
</gene>
<comment type="caution">
    <text evidence="2">The sequence shown here is derived from an EMBL/GenBank/DDBJ whole genome shotgun (WGS) entry which is preliminary data.</text>
</comment>
<evidence type="ECO:0000313" key="2">
    <source>
        <dbReference type="EMBL" id="NKE71086.1"/>
    </source>
</evidence>
<sequence length="59" mass="6258">MSIVYILMILLGVIGIGLSFWGQGSLRPPFDTISAIGLPLSLIVGLMGVLLLCVPHFFG</sequence>
<feature type="transmembrane region" description="Helical" evidence="1">
    <location>
        <begin position="36"/>
        <end position="58"/>
    </location>
</feature>
<keyword evidence="1" id="KW-0472">Membrane</keyword>
<dbReference type="Proteomes" id="UP000534783">
    <property type="component" value="Unassembled WGS sequence"/>
</dbReference>
<reference evidence="2 3" key="1">
    <citation type="journal article" date="2020" name="Nature">
        <title>Bacterial chemolithoautotrophy via manganese oxidation.</title>
        <authorList>
            <person name="Yu H."/>
            <person name="Leadbetter J.R."/>
        </authorList>
    </citation>
    <scope>NUCLEOTIDE SEQUENCE [LARGE SCALE GENOMIC DNA]</scope>
    <source>
        <strain evidence="2 3">Mn-1</strain>
    </source>
</reference>
<keyword evidence="1" id="KW-0812">Transmembrane</keyword>
<evidence type="ECO:0000313" key="3">
    <source>
        <dbReference type="Proteomes" id="UP000534783"/>
    </source>
</evidence>
<proteinExistence type="predicted"/>
<protein>
    <submittedName>
        <fullName evidence="2">Uncharacterized protein</fullName>
    </submittedName>
</protein>
<dbReference type="EMBL" id="VTOW01000002">
    <property type="protein sequence ID" value="NKE71086.1"/>
    <property type="molecule type" value="Genomic_DNA"/>
</dbReference>
<accession>A0A7X6DPR0</accession>